<evidence type="ECO:0000256" key="2">
    <source>
        <dbReference type="SAM" id="MobiDB-lite"/>
    </source>
</evidence>
<comment type="caution">
    <text evidence="4">The sequence shown here is derived from an EMBL/GenBank/DDBJ whole genome shotgun (WGS) entry which is preliminary data.</text>
</comment>
<dbReference type="EMBL" id="JAHLUN010000009">
    <property type="protein sequence ID" value="KAG7763922.1"/>
    <property type="molecule type" value="Genomic_DNA"/>
</dbReference>
<dbReference type="Proteomes" id="UP000697297">
    <property type="component" value="Unassembled WGS sequence"/>
</dbReference>
<accession>A0ABQ7RDT7</accession>
<proteinExistence type="inferred from homology"/>
<dbReference type="SUPFAM" id="SSF53448">
    <property type="entry name" value="Nucleotide-diphospho-sugar transferases"/>
    <property type="match status" value="1"/>
</dbReference>
<dbReference type="InterPro" id="IPR007577">
    <property type="entry name" value="GlycoTrfase_DXD_sugar-bd_CS"/>
</dbReference>
<dbReference type="InterPro" id="IPR039367">
    <property type="entry name" value="Och1-like"/>
</dbReference>
<organism evidence="4 5">
    <name type="scientific">Ogataea haglerorum</name>
    <dbReference type="NCBI Taxonomy" id="1937702"/>
    <lineage>
        <taxon>Eukaryota</taxon>
        <taxon>Fungi</taxon>
        <taxon>Dikarya</taxon>
        <taxon>Ascomycota</taxon>
        <taxon>Saccharomycotina</taxon>
        <taxon>Pichiomycetes</taxon>
        <taxon>Pichiales</taxon>
        <taxon>Pichiaceae</taxon>
        <taxon>Ogataea</taxon>
    </lineage>
</organism>
<keyword evidence="5" id="KW-1185">Reference proteome</keyword>
<dbReference type="Gene3D" id="3.90.550.20">
    <property type="match status" value="1"/>
</dbReference>
<feature type="region of interest" description="Disordered" evidence="2">
    <location>
        <begin position="281"/>
        <end position="300"/>
    </location>
</feature>
<evidence type="ECO:0000256" key="1">
    <source>
        <dbReference type="ARBA" id="ARBA00009003"/>
    </source>
</evidence>
<feature type="chain" id="PRO_5047205422" description="Mannosyltransferase" evidence="3">
    <location>
        <begin position="31"/>
        <end position="372"/>
    </location>
</feature>
<dbReference type="PANTHER" id="PTHR31834">
    <property type="entry name" value="INITIATION-SPECIFIC ALPHA-1,6-MANNOSYLTRANSFERASE"/>
    <property type="match status" value="1"/>
</dbReference>
<keyword evidence="3" id="KW-0732">Signal</keyword>
<evidence type="ECO:0000256" key="3">
    <source>
        <dbReference type="SAM" id="SignalP"/>
    </source>
</evidence>
<dbReference type="PANTHER" id="PTHR31834:SF1">
    <property type="entry name" value="INITIATION-SPECIFIC ALPHA-1,6-MANNOSYLTRANSFERASE"/>
    <property type="match status" value="1"/>
</dbReference>
<comment type="similarity">
    <text evidence="1">Belongs to the glycosyltransferase 32 family.</text>
</comment>
<evidence type="ECO:0008006" key="6">
    <source>
        <dbReference type="Google" id="ProtNLM"/>
    </source>
</evidence>
<protein>
    <recommendedName>
        <fullName evidence="6">Mannosyltransferase</fullName>
    </recommendedName>
</protein>
<reference evidence="4 5" key="1">
    <citation type="journal article" date="2021" name="G3 (Bethesda)">
        <title>Genomic diversity, chromosomal rearrangements, and interspecies hybridization in the ogataea polymorpha species complex.</title>
        <authorList>
            <person name="Hanson S.J."/>
            <person name="Cinneide E.O."/>
            <person name="Salzberg L.I."/>
            <person name="Wolfe K.H."/>
            <person name="McGowan J."/>
            <person name="Fitzpatrick D.A."/>
            <person name="Matlin K."/>
        </authorList>
    </citation>
    <scope>NUCLEOTIDE SEQUENCE [LARGE SCALE GENOMIC DNA]</scope>
    <source>
        <strain evidence="4">81-436-3</strain>
    </source>
</reference>
<dbReference type="InterPro" id="IPR029044">
    <property type="entry name" value="Nucleotide-diphossugar_trans"/>
</dbReference>
<feature type="compositionally biased region" description="Basic and acidic residues" evidence="2">
    <location>
        <begin position="283"/>
        <end position="297"/>
    </location>
</feature>
<sequence length="372" mass="42513">MLKAKPVLLSLLPVISLVLLVLVPFQSLKATPQPAGLLASTEHKLLKHHPFSDGPAERTIWQFWERGELVPENLKPFVNRWRDINAPEYVHRFLGTLAVRKRVDVCYENEPEVLRALDLLPHEKIQHEFLKYLLIYCEGGLFADIDTDIFKPTRHWYEPRVLDTQLLVGVQTDHNADNWAELYNRRLTFGTHIFMAKKHHPFLAKLIGRIVDYVHKNKAKIQASNWEDRISALDAASEPVASFTGPSMFTDVLFEYFNSQDWKLVSSVFKEEQAYLFPNEGSATRKDSTGRTEKHEMPLYGPKVPKKTKISYKTFSMAVGPVQINSTVVLPPISFNGLLDLNDATGGLQYDSDNSISRGYASLYYARKLNEI</sequence>
<feature type="signal peptide" evidence="3">
    <location>
        <begin position="1"/>
        <end position="30"/>
    </location>
</feature>
<evidence type="ECO:0000313" key="4">
    <source>
        <dbReference type="EMBL" id="KAG7763922.1"/>
    </source>
</evidence>
<gene>
    <name evidence="4" type="ORF">KL946_003362</name>
</gene>
<evidence type="ECO:0000313" key="5">
    <source>
        <dbReference type="Proteomes" id="UP000697297"/>
    </source>
</evidence>
<name>A0ABQ7RDT7_9ASCO</name>
<dbReference type="Pfam" id="PF04488">
    <property type="entry name" value="Gly_transf_sug"/>
    <property type="match status" value="1"/>
</dbReference>